<dbReference type="AlphaFoldDB" id="A0A6J4L8T6"/>
<organism evidence="1">
    <name type="scientific">uncultured Leptolyngbya sp</name>
    <dbReference type="NCBI Taxonomy" id="332963"/>
    <lineage>
        <taxon>Bacteria</taxon>
        <taxon>Bacillati</taxon>
        <taxon>Cyanobacteriota</taxon>
        <taxon>Cyanophyceae</taxon>
        <taxon>Leptolyngbyales</taxon>
        <taxon>Leptolyngbyaceae</taxon>
        <taxon>Leptolyngbya group</taxon>
        <taxon>Leptolyngbya</taxon>
        <taxon>environmental samples</taxon>
    </lineage>
</organism>
<evidence type="ECO:0000313" key="1">
    <source>
        <dbReference type="EMBL" id="CAA9326910.1"/>
    </source>
</evidence>
<reference evidence="1" key="1">
    <citation type="submission" date="2020-02" db="EMBL/GenBank/DDBJ databases">
        <authorList>
            <person name="Meier V. D."/>
        </authorList>
    </citation>
    <scope>NUCLEOTIDE SEQUENCE</scope>
    <source>
        <strain evidence="1">AVDCRST_MAG94</strain>
    </source>
</reference>
<name>A0A6J4L8T6_9CYAN</name>
<proteinExistence type="predicted"/>
<sequence>MVIETRLQSISYATRARAVPRLAQLVASRFDASDCYLSNLKRVS</sequence>
<protein>
    <submittedName>
        <fullName evidence="1">Uncharacterized protein</fullName>
    </submittedName>
</protein>
<dbReference type="EMBL" id="CADCTY010000594">
    <property type="protein sequence ID" value="CAA9326910.1"/>
    <property type="molecule type" value="Genomic_DNA"/>
</dbReference>
<accession>A0A6J4L8T6</accession>
<gene>
    <name evidence="1" type="ORF">AVDCRST_MAG94-1719</name>
</gene>